<feature type="compositionally biased region" description="Polar residues" evidence="1">
    <location>
        <begin position="1"/>
        <end position="10"/>
    </location>
</feature>
<gene>
    <name evidence="2" type="ORF">N7509_011435</name>
</gene>
<protein>
    <submittedName>
        <fullName evidence="2">Uncharacterized protein</fullName>
    </submittedName>
</protein>
<accession>A0A9X0B5G9</accession>
<dbReference type="EMBL" id="JAPZBU010000009">
    <property type="protein sequence ID" value="KAJ5388894.1"/>
    <property type="molecule type" value="Genomic_DNA"/>
</dbReference>
<evidence type="ECO:0000313" key="3">
    <source>
        <dbReference type="Proteomes" id="UP001147747"/>
    </source>
</evidence>
<reference evidence="2" key="1">
    <citation type="submission" date="2022-12" db="EMBL/GenBank/DDBJ databases">
        <authorList>
            <person name="Petersen C."/>
        </authorList>
    </citation>
    <scope>NUCLEOTIDE SEQUENCE</scope>
    <source>
        <strain evidence="2">IBT 29677</strain>
    </source>
</reference>
<sequence>MESHFTTDQGYTDPDRRHMSQETDPEICEISHEEWASQEFDPAMSAISYEDWVEYAQIIKQEGAGPVDHQVDEDDAIEMLLHRMCQEQESPGPGPSYDDLGDFSVGEYHYPEMVDFTVGENYYLEMLAISQEDEEWAEQRRRLMEYEAWDLLLQSQTEVAPEMLMESAFPLPQSEVVLPSVHRILSGSRGGSSLGTIALTLVLITDHF</sequence>
<feature type="region of interest" description="Disordered" evidence="1">
    <location>
        <begin position="1"/>
        <end position="24"/>
    </location>
</feature>
<evidence type="ECO:0000313" key="2">
    <source>
        <dbReference type="EMBL" id="KAJ5388894.1"/>
    </source>
</evidence>
<organism evidence="2 3">
    <name type="scientific">Penicillium cosmopolitanum</name>
    <dbReference type="NCBI Taxonomy" id="1131564"/>
    <lineage>
        <taxon>Eukaryota</taxon>
        <taxon>Fungi</taxon>
        <taxon>Dikarya</taxon>
        <taxon>Ascomycota</taxon>
        <taxon>Pezizomycotina</taxon>
        <taxon>Eurotiomycetes</taxon>
        <taxon>Eurotiomycetidae</taxon>
        <taxon>Eurotiales</taxon>
        <taxon>Aspergillaceae</taxon>
        <taxon>Penicillium</taxon>
    </lineage>
</organism>
<proteinExistence type="predicted"/>
<dbReference type="GeneID" id="81375052"/>
<reference evidence="2" key="2">
    <citation type="journal article" date="2023" name="IMA Fungus">
        <title>Comparative genomic study of the Penicillium genus elucidates a diverse pangenome and 15 lateral gene transfer events.</title>
        <authorList>
            <person name="Petersen C."/>
            <person name="Sorensen T."/>
            <person name="Nielsen M.R."/>
            <person name="Sondergaard T.E."/>
            <person name="Sorensen J.L."/>
            <person name="Fitzpatrick D.A."/>
            <person name="Frisvad J.C."/>
            <person name="Nielsen K.L."/>
        </authorList>
    </citation>
    <scope>NUCLEOTIDE SEQUENCE</scope>
    <source>
        <strain evidence="2">IBT 29677</strain>
    </source>
</reference>
<dbReference type="Proteomes" id="UP001147747">
    <property type="component" value="Unassembled WGS sequence"/>
</dbReference>
<name>A0A9X0B5G9_9EURO</name>
<comment type="caution">
    <text evidence="2">The sequence shown here is derived from an EMBL/GenBank/DDBJ whole genome shotgun (WGS) entry which is preliminary data.</text>
</comment>
<dbReference type="OrthoDB" id="4360236at2759"/>
<dbReference type="AlphaFoldDB" id="A0A9X0B5G9"/>
<dbReference type="RefSeq" id="XP_056486692.1">
    <property type="nucleotide sequence ID" value="XM_056636072.1"/>
</dbReference>
<keyword evidence="3" id="KW-1185">Reference proteome</keyword>
<evidence type="ECO:0000256" key="1">
    <source>
        <dbReference type="SAM" id="MobiDB-lite"/>
    </source>
</evidence>